<gene>
    <name evidence="17" type="ordered locus">Bsel_1043</name>
</gene>
<comment type="pathway">
    <text evidence="3">Cofactor biosynthesis; thiamine diphosphate biosynthesis; 4-amino-2-methyl-5-diphosphomethylpyrimidine from 5-amino-1-(5-phospho-D-ribosyl)imidazole: step 3/3.</text>
</comment>
<dbReference type="OrthoDB" id="9810880at2"/>
<evidence type="ECO:0000256" key="8">
    <source>
        <dbReference type="ARBA" id="ARBA00022679"/>
    </source>
</evidence>
<dbReference type="Proteomes" id="UP000000271">
    <property type="component" value="Chromosome"/>
</dbReference>
<dbReference type="GO" id="GO:0005829">
    <property type="term" value="C:cytosol"/>
    <property type="evidence" value="ECO:0007669"/>
    <property type="project" value="TreeGrafter"/>
</dbReference>
<comment type="pathway">
    <text evidence="13">Cofactor biosynthesis; thiamine diphosphate biosynthesis; 4-amino-2-methyl-5-diphosphomethylpyrimidine from 5-amino-1-(5-phospho-D-ribosyl)imidazole: step 2/3.</text>
</comment>
<dbReference type="InterPro" id="IPR013749">
    <property type="entry name" value="PM/HMP-P_kinase-1"/>
</dbReference>
<evidence type="ECO:0000256" key="1">
    <source>
        <dbReference type="ARBA" id="ARBA00000151"/>
    </source>
</evidence>
<evidence type="ECO:0000256" key="9">
    <source>
        <dbReference type="ARBA" id="ARBA00022741"/>
    </source>
</evidence>
<proteinExistence type="inferred from homology"/>
<keyword evidence="11" id="KW-0067">ATP-binding</keyword>
<evidence type="ECO:0000256" key="7">
    <source>
        <dbReference type="ARBA" id="ARBA00019161"/>
    </source>
</evidence>
<evidence type="ECO:0000256" key="4">
    <source>
        <dbReference type="ARBA" id="ARBA00009879"/>
    </source>
</evidence>
<evidence type="ECO:0000256" key="6">
    <source>
        <dbReference type="ARBA" id="ARBA00012963"/>
    </source>
</evidence>
<evidence type="ECO:0000256" key="13">
    <source>
        <dbReference type="ARBA" id="ARBA00037917"/>
    </source>
</evidence>
<reference evidence="17" key="1">
    <citation type="submission" date="2009-10" db="EMBL/GenBank/DDBJ databases">
        <title>Complete sequence of Bacillus selenitireducens MLS10.</title>
        <authorList>
            <consortium name="US DOE Joint Genome Institute"/>
            <person name="Lucas S."/>
            <person name="Copeland A."/>
            <person name="Lapidus A."/>
            <person name="Glavina del Rio T."/>
            <person name="Dalin E."/>
            <person name="Tice H."/>
            <person name="Bruce D."/>
            <person name="Goodwin L."/>
            <person name="Pitluck S."/>
            <person name="Sims D."/>
            <person name="Brettin T."/>
            <person name="Detter J.C."/>
            <person name="Han C."/>
            <person name="Larimer F."/>
            <person name="Land M."/>
            <person name="Hauser L."/>
            <person name="Kyrpides N."/>
            <person name="Ovchinnikova G."/>
            <person name="Stolz J."/>
        </authorList>
    </citation>
    <scope>NUCLEOTIDE SEQUENCE [LARGE SCALE GENOMIC DNA]</scope>
    <source>
        <strain evidence="17">MLS10</strain>
    </source>
</reference>
<evidence type="ECO:0000256" key="10">
    <source>
        <dbReference type="ARBA" id="ARBA00022777"/>
    </source>
</evidence>
<dbReference type="HOGENOM" id="CLU_020520_0_0_9"/>
<accession>D6Y0H1</accession>
<dbReference type="AlphaFoldDB" id="D6Y0H1"/>
<protein>
    <recommendedName>
        <fullName evidence="7">Hydroxymethylpyrimidine/phosphomethylpyrimidine kinase</fullName>
        <ecNumber evidence="5">2.7.1.49</ecNumber>
        <ecNumber evidence="6">2.7.4.7</ecNumber>
    </recommendedName>
    <alternativeName>
        <fullName evidence="14">Hydroxymethylpyrimidine kinase</fullName>
    </alternativeName>
    <alternativeName>
        <fullName evidence="15">Hydroxymethylpyrimidine phosphate kinase</fullName>
    </alternativeName>
</protein>
<dbReference type="PANTHER" id="PTHR20858:SF17">
    <property type="entry name" value="HYDROXYMETHYLPYRIMIDINE_PHOSPHOMETHYLPYRIMIDINE KINASE THI20-RELATED"/>
    <property type="match status" value="1"/>
</dbReference>
<dbReference type="KEGG" id="bse:Bsel_1043"/>
<dbReference type="InterPro" id="IPR029056">
    <property type="entry name" value="Ribokinase-like"/>
</dbReference>
<name>D6Y0H1_BACIE</name>
<dbReference type="InterPro" id="IPR004399">
    <property type="entry name" value="HMP/HMP-P_kinase_dom"/>
</dbReference>
<dbReference type="EMBL" id="CP001791">
    <property type="protein sequence ID" value="ADH98562.1"/>
    <property type="molecule type" value="Genomic_DNA"/>
</dbReference>
<comment type="similarity">
    <text evidence="4">Belongs to the ThiD family.</text>
</comment>
<evidence type="ECO:0000313" key="18">
    <source>
        <dbReference type="Proteomes" id="UP000000271"/>
    </source>
</evidence>
<sequence length="276" mass="29155">MVKTVMTIAGSDSGGGAGIQADLKTFQELGVFGTSAITALTAQNSTGVRSIHPVPTEEVTHQIEAVADDLAPIAVKTGMLFHAPIIDAVMKSVNRYQWPHLVIDPVMVATSGARLLEDSAILRMKEGLIPLATIITPNIPEAEVLTGRSLKTKEARLDALHELAALGAKSVLLKGGHEEGADTVQDLFFDGTDIHTLTVPKIETANTHGTGCTYASAITAYLALGLPLYDAVIEAKRYIHTAIMHGFQVGSGSGPVDHAAHRTHTGEDVKIGVMNR</sequence>
<dbReference type="SUPFAM" id="SSF53613">
    <property type="entry name" value="Ribokinase-like"/>
    <property type="match status" value="1"/>
</dbReference>
<dbReference type="EC" id="2.7.4.7" evidence="6"/>
<dbReference type="NCBIfam" id="TIGR00097">
    <property type="entry name" value="HMP-P_kinase"/>
    <property type="match status" value="1"/>
</dbReference>
<feature type="domain" description="Pyridoxamine kinase/Phosphomethylpyrimidine kinase" evidence="16">
    <location>
        <begin position="12"/>
        <end position="257"/>
    </location>
</feature>
<evidence type="ECO:0000313" key="17">
    <source>
        <dbReference type="EMBL" id="ADH98562.1"/>
    </source>
</evidence>
<comment type="catalytic activity">
    <reaction evidence="2">
        <text>4-amino-2-methyl-5-(phosphooxymethyl)pyrimidine + ATP = 4-amino-2-methyl-5-(diphosphooxymethyl)pyrimidine + ADP</text>
        <dbReference type="Rhea" id="RHEA:19893"/>
        <dbReference type="ChEBI" id="CHEBI:30616"/>
        <dbReference type="ChEBI" id="CHEBI:57841"/>
        <dbReference type="ChEBI" id="CHEBI:58354"/>
        <dbReference type="ChEBI" id="CHEBI:456216"/>
        <dbReference type="EC" id="2.7.4.7"/>
    </reaction>
</comment>
<dbReference type="STRING" id="439292.Bsel_1043"/>
<dbReference type="Pfam" id="PF08543">
    <property type="entry name" value="Phos_pyr_kin"/>
    <property type="match status" value="1"/>
</dbReference>
<dbReference type="FunFam" id="3.40.1190.20:FF:000003">
    <property type="entry name" value="Phosphomethylpyrimidine kinase ThiD"/>
    <property type="match status" value="1"/>
</dbReference>
<evidence type="ECO:0000256" key="2">
    <source>
        <dbReference type="ARBA" id="ARBA00000565"/>
    </source>
</evidence>
<evidence type="ECO:0000256" key="12">
    <source>
        <dbReference type="ARBA" id="ARBA00022977"/>
    </source>
</evidence>
<dbReference type="GO" id="GO:0008972">
    <property type="term" value="F:phosphomethylpyrimidine kinase activity"/>
    <property type="evidence" value="ECO:0007669"/>
    <property type="project" value="UniProtKB-EC"/>
</dbReference>
<dbReference type="GO" id="GO:0009228">
    <property type="term" value="P:thiamine biosynthetic process"/>
    <property type="evidence" value="ECO:0007669"/>
    <property type="project" value="UniProtKB-KW"/>
</dbReference>
<evidence type="ECO:0000256" key="3">
    <source>
        <dbReference type="ARBA" id="ARBA00004769"/>
    </source>
</evidence>
<dbReference type="RefSeq" id="WP_013171987.1">
    <property type="nucleotide sequence ID" value="NC_014219.1"/>
</dbReference>
<dbReference type="EC" id="2.7.1.49" evidence="5"/>
<evidence type="ECO:0000259" key="16">
    <source>
        <dbReference type="Pfam" id="PF08543"/>
    </source>
</evidence>
<comment type="catalytic activity">
    <reaction evidence="1">
        <text>4-amino-5-hydroxymethyl-2-methylpyrimidine + ATP = 4-amino-2-methyl-5-(phosphooxymethyl)pyrimidine + ADP + H(+)</text>
        <dbReference type="Rhea" id="RHEA:23096"/>
        <dbReference type="ChEBI" id="CHEBI:15378"/>
        <dbReference type="ChEBI" id="CHEBI:16892"/>
        <dbReference type="ChEBI" id="CHEBI:30616"/>
        <dbReference type="ChEBI" id="CHEBI:58354"/>
        <dbReference type="ChEBI" id="CHEBI:456216"/>
        <dbReference type="EC" id="2.7.1.49"/>
    </reaction>
</comment>
<evidence type="ECO:0000256" key="5">
    <source>
        <dbReference type="ARBA" id="ARBA00012135"/>
    </source>
</evidence>
<keyword evidence="12" id="KW-0784">Thiamine biosynthesis</keyword>
<dbReference type="Gene3D" id="3.40.1190.20">
    <property type="match status" value="1"/>
</dbReference>
<dbReference type="eggNOG" id="COG0351">
    <property type="taxonomic scope" value="Bacteria"/>
</dbReference>
<keyword evidence="18" id="KW-1185">Reference proteome</keyword>
<keyword evidence="10 17" id="KW-0418">Kinase</keyword>
<dbReference type="PANTHER" id="PTHR20858">
    <property type="entry name" value="PHOSPHOMETHYLPYRIMIDINE KINASE"/>
    <property type="match status" value="1"/>
</dbReference>
<dbReference type="CDD" id="cd01169">
    <property type="entry name" value="HMPP_kinase"/>
    <property type="match status" value="1"/>
</dbReference>
<evidence type="ECO:0000256" key="11">
    <source>
        <dbReference type="ARBA" id="ARBA00022840"/>
    </source>
</evidence>
<evidence type="ECO:0000256" key="15">
    <source>
        <dbReference type="ARBA" id="ARBA00043176"/>
    </source>
</evidence>
<dbReference type="GO" id="GO:0005524">
    <property type="term" value="F:ATP binding"/>
    <property type="evidence" value="ECO:0007669"/>
    <property type="project" value="UniProtKB-KW"/>
</dbReference>
<organism evidence="17 18">
    <name type="scientific">Bacillus selenitireducens (strain ATCC 700615 / DSM 15326 / MLS10)</name>
    <dbReference type="NCBI Taxonomy" id="439292"/>
    <lineage>
        <taxon>Bacteria</taxon>
        <taxon>Bacillati</taxon>
        <taxon>Bacillota</taxon>
        <taxon>Bacilli</taxon>
        <taxon>Bacillales</taxon>
        <taxon>Bacillaceae</taxon>
        <taxon>Salisediminibacterium</taxon>
    </lineage>
</organism>
<dbReference type="GO" id="GO:0008902">
    <property type="term" value="F:hydroxymethylpyrimidine kinase activity"/>
    <property type="evidence" value="ECO:0007669"/>
    <property type="project" value="UniProtKB-EC"/>
</dbReference>
<keyword evidence="9" id="KW-0547">Nucleotide-binding</keyword>
<evidence type="ECO:0000256" key="14">
    <source>
        <dbReference type="ARBA" id="ARBA00042102"/>
    </source>
</evidence>
<keyword evidence="8" id="KW-0808">Transferase</keyword>